<dbReference type="SMART" id="SM00448">
    <property type="entry name" value="REC"/>
    <property type="match status" value="2"/>
</dbReference>
<dbReference type="InterPro" id="IPR036097">
    <property type="entry name" value="HisK_dim/P_sf"/>
</dbReference>
<dbReference type="PANTHER" id="PTHR45339">
    <property type="entry name" value="HYBRID SIGNAL TRANSDUCTION HISTIDINE KINASE J"/>
    <property type="match status" value="1"/>
</dbReference>
<evidence type="ECO:0000256" key="2">
    <source>
        <dbReference type="ARBA" id="ARBA00012438"/>
    </source>
</evidence>
<proteinExistence type="predicted"/>
<evidence type="ECO:0000313" key="15">
    <source>
        <dbReference type="EMBL" id="AKJ64242.1"/>
    </source>
</evidence>
<dbReference type="AlphaFoldDB" id="A0A0G3EFR1"/>
<feature type="signal peptide" evidence="12">
    <location>
        <begin position="1"/>
        <end position="21"/>
    </location>
</feature>
<dbReference type="CDD" id="cd00082">
    <property type="entry name" value="HisKA"/>
    <property type="match status" value="1"/>
</dbReference>
<dbReference type="Gene3D" id="3.40.50.2300">
    <property type="match status" value="2"/>
</dbReference>
<dbReference type="PANTHER" id="PTHR45339:SF1">
    <property type="entry name" value="HYBRID SIGNAL TRANSDUCTION HISTIDINE KINASE J"/>
    <property type="match status" value="1"/>
</dbReference>
<evidence type="ECO:0000313" key="16">
    <source>
        <dbReference type="Proteomes" id="UP000035268"/>
    </source>
</evidence>
<dbReference type="SMART" id="SM00388">
    <property type="entry name" value="HisKA"/>
    <property type="match status" value="1"/>
</dbReference>
<comment type="catalytic activity">
    <reaction evidence="1">
        <text>ATP + protein L-histidine = ADP + protein N-phospho-L-histidine.</text>
        <dbReference type="EC" id="2.7.13.3"/>
    </reaction>
</comment>
<evidence type="ECO:0000256" key="12">
    <source>
        <dbReference type="SAM" id="SignalP"/>
    </source>
</evidence>
<reference evidence="16" key="1">
    <citation type="submission" date="2015-02" db="EMBL/GenBank/DDBJ databases">
        <title>Description and complete genome sequence of the first cultured representative of the subdivision 5 of the Verrucomicrobia phylum.</title>
        <authorList>
            <person name="Spring S."/>
            <person name="Bunk B."/>
            <person name="Sproer C."/>
            <person name="Klenk H.-P."/>
        </authorList>
    </citation>
    <scope>NUCLEOTIDE SEQUENCE [LARGE SCALE GENOMIC DNA]</scope>
    <source>
        <strain evidence="16">L21-Fru-AB</strain>
    </source>
</reference>
<dbReference type="FunFam" id="3.30.565.10:FF:000010">
    <property type="entry name" value="Sensor histidine kinase RcsC"/>
    <property type="match status" value="1"/>
</dbReference>
<dbReference type="InterPro" id="IPR011006">
    <property type="entry name" value="CheY-like_superfamily"/>
</dbReference>
<dbReference type="SUPFAM" id="SSF52172">
    <property type="entry name" value="CheY-like"/>
    <property type="match status" value="2"/>
</dbReference>
<sequence length="860" mass="95410" precursor="true">MPVRLRWLCLAVLMACPAVPAADTPVRIGVLAKRGPDRCLQRWSRTAEYLSDTLSGYTFTIVPLGFEETAEVVANRGVEFILANSAVYVELAARHGAARIATLNNLGPNRTSHSVFGSAAIFRLDQNRFPSWEDLKGARVAAVNERSFGGWLAARREIRKAGLRPERDFASLSFRGTHDAVVCAVRDGEADAGIVRTDTLEHMAAEGSIRLRDFAVVPPPRPDGDDEAFPFLHSTRLYPEWAMAKAAHTPNDLGQKVAVRLMELHRQSAAAREAEIAGWLVPLDYHPVEGCLRELRVRPFENYGRVTVGEAIRQHWPFVTALAALILGLIVITSLTLHLNRQLIEARREAIRAAEAKSLFLANMSHEIRTPMNAVIGMTDLLLESRLSPEQNEFAHIIKVSGETLLALINDILDFSKIEAGKMELERKDFDPAKCVGDTLDLMVSKAAEKDIELAYEIDSNVPSVVRGDPGRVRQVLLNLLSNAVKFTPQGEVVIHVSAETRGGAPMLHFAVRDTGIGIEHDKLDQIFRAFSQADASTTRRYGGTGLGLSISRRLAELMGGRMWAESRSGEGSTFHFTIRAGSTQVKHRIQNERHPFRPENCDVLIVDDNDTNLDILSRQLTRWGLNPVVYPLPSQALRSIESGRSYALMISDMQMPEMDGTELVRAVRLHRSGDELPIILLSSMGLDRMDDSLEVACRLSKPVKPERLYRVIDSILRGNAPQQGEKSDPAPAASGSGLRILVAEDNQLNRLVALRTLEKLGCRPDFAHNGVEALERLEEKEYDVVLMDIQMPRMDGLEATREIHRRFSERRPAVIGTTAHASSEERGEGLAAGMDEYLTKPVQLARLRELLQDLNEARS</sequence>
<dbReference type="RefSeq" id="WP_052881597.1">
    <property type="nucleotide sequence ID" value="NZ_CP010904.1"/>
</dbReference>
<dbReference type="CDD" id="cd16922">
    <property type="entry name" value="HATPase_EvgS-ArcB-TorS-like"/>
    <property type="match status" value="1"/>
</dbReference>
<dbReference type="InterPro" id="IPR001789">
    <property type="entry name" value="Sig_transdc_resp-reg_receiver"/>
</dbReference>
<dbReference type="Proteomes" id="UP000035268">
    <property type="component" value="Chromosome"/>
</dbReference>
<keyword evidence="3 11" id="KW-0597">Phosphoprotein</keyword>
<dbReference type="SUPFAM" id="SSF47384">
    <property type="entry name" value="Homodimeric domain of signal transducing histidine kinase"/>
    <property type="match status" value="1"/>
</dbReference>
<dbReference type="Gene3D" id="1.10.287.130">
    <property type="match status" value="1"/>
</dbReference>
<dbReference type="OrthoDB" id="9804263at2"/>
<dbReference type="InterPro" id="IPR003594">
    <property type="entry name" value="HATPase_dom"/>
</dbReference>
<dbReference type="EC" id="2.7.13.3" evidence="2"/>
<comment type="subunit">
    <text evidence="9">At low DSF concentrations, interacts with RpfF.</text>
</comment>
<dbReference type="SUPFAM" id="SSF55874">
    <property type="entry name" value="ATPase domain of HSP90 chaperone/DNA topoisomerase II/histidine kinase"/>
    <property type="match status" value="1"/>
</dbReference>
<dbReference type="Pfam" id="PF02518">
    <property type="entry name" value="HATPase_c"/>
    <property type="match status" value="1"/>
</dbReference>
<dbReference type="Pfam" id="PF12974">
    <property type="entry name" value="Phosphonate-bd"/>
    <property type="match status" value="1"/>
</dbReference>
<dbReference type="Pfam" id="PF00072">
    <property type="entry name" value="Response_reg"/>
    <property type="match status" value="2"/>
</dbReference>
<dbReference type="GO" id="GO:0000155">
    <property type="term" value="F:phosphorelay sensor kinase activity"/>
    <property type="evidence" value="ECO:0007669"/>
    <property type="project" value="InterPro"/>
</dbReference>
<evidence type="ECO:0000256" key="6">
    <source>
        <dbReference type="ARBA" id="ARBA00022777"/>
    </source>
</evidence>
<feature type="domain" description="Response regulatory" evidence="14">
    <location>
        <begin position="740"/>
        <end position="856"/>
    </location>
</feature>
<feature type="domain" description="Histidine kinase" evidence="13">
    <location>
        <begin position="363"/>
        <end position="583"/>
    </location>
</feature>
<dbReference type="InterPro" id="IPR003661">
    <property type="entry name" value="HisK_dim/P_dom"/>
</dbReference>
<dbReference type="FunFam" id="1.10.287.130:FF:000002">
    <property type="entry name" value="Two-component osmosensing histidine kinase"/>
    <property type="match status" value="1"/>
</dbReference>
<evidence type="ECO:0000256" key="11">
    <source>
        <dbReference type="PROSITE-ProRule" id="PRU00169"/>
    </source>
</evidence>
<evidence type="ECO:0000256" key="5">
    <source>
        <dbReference type="ARBA" id="ARBA00022741"/>
    </source>
</evidence>
<evidence type="ECO:0000256" key="8">
    <source>
        <dbReference type="ARBA" id="ARBA00023012"/>
    </source>
</evidence>
<feature type="modified residue" description="4-aspartylphosphate" evidence="11">
    <location>
        <position position="789"/>
    </location>
</feature>
<dbReference type="InterPro" id="IPR005467">
    <property type="entry name" value="His_kinase_dom"/>
</dbReference>
<dbReference type="InterPro" id="IPR004358">
    <property type="entry name" value="Sig_transdc_His_kin-like_C"/>
</dbReference>
<dbReference type="InterPro" id="IPR036890">
    <property type="entry name" value="HATPase_C_sf"/>
</dbReference>
<keyword evidence="4 15" id="KW-0808">Transferase</keyword>
<dbReference type="EMBL" id="CP010904">
    <property type="protein sequence ID" value="AKJ64242.1"/>
    <property type="molecule type" value="Genomic_DNA"/>
</dbReference>
<evidence type="ECO:0000256" key="3">
    <source>
        <dbReference type="ARBA" id="ARBA00022553"/>
    </source>
</evidence>
<keyword evidence="8" id="KW-0902">Two-component regulatory system</keyword>
<evidence type="ECO:0000256" key="7">
    <source>
        <dbReference type="ARBA" id="ARBA00022840"/>
    </source>
</evidence>
<feature type="domain" description="Response regulatory" evidence="14">
    <location>
        <begin position="603"/>
        <end position="717"/>
    </location>
</feature>
<dbReference type="SMART" id="SM00387">
    <property type="entry name" value="HATPase_c"/>
    <property type="match status" value="1"/>
</dbReference>
<keyword evidence="12" id="KW-0732">Signal</keyword>
<dbReference type="SUPFAM" id="SSF53850">
    <property type="entry name" value="Periplasmic binding protein-like II"/>
    <property type="match status" value="1"/>
</dbReference>
<dbReference type="Gene3D" id="3.40.190.10">
    <property type="entry name" value="Periplasmic binding protein-like II"/>
    <property type="match status" value="1"/>
</dbReference>
<evidence type="ECO:0000259" key="13">
    <source>
        <dbReference type="PROSITE" id="PS50109"/>
    </source>
</evidence>
<keyword evidence="5" id="KW-0547">Nucleotide-binding</keyword>
<dbReference type="CDD" id="cd17546">
    <property type="entry name" value="REC_hyHK_CKI1_RcsC-like"/>
    <property type="match status" value="2"/>
</dbReference>
<dbReference type="Pfam" id="PF00512">
    <property type="entry name" value="HisKA"/>
    <property type="match status" value="1"/>
</dbReference>
<dbReference type="Gene3D" id="3.30.565.10">
    <property type="entry name" value="Histidine kinase-like ATPase, C-terminal domain"/>
    <property type="match status" value="1"/>
</dbReference>
<evidence type="ECO:0000256" key="9">
    <source>
        <dbReference type="ARBA" id="ARBA00064003"/>
    </source>
</evidence>
<evidence type="ECO:0000256" key="4">
    <source>
        <dbReference type="ARBA" id="ARBA00022679"/>
    </source>
</evidence>
<feature type="chain" id="PRO_5005184097" description="Sensory/regulatory protein RpfC" evidence="12">
    <location>
        <begin position="22"/>
        <end position="860"/>
    </location>
</feature>
<accession>A0A0G3EFR1</accession>
<evidence type="ECO:0000259" key="14">
    <source>
        <dbReference type="PROSITE" id="PS50110"/>
    </source>
</evidence>
<feature type="modified residue" description="4-aspartylphosphate" evidence="11">
    <location>
        <position position="653"/>
    </location>
</feature>
<protein>
    <recommendedName>
        <fullName evidence="10">Sensory/regulatory protein RpfC</fullName>
        <ecNumber evidence="2">2.7.13.3</ecNumber>
    </recommendedName>
</protein>
<dbReference type="PATRIC" id="fig|1609981.3.peg.1032"/>
<dbReference type="STRING" id="1307763.L21SP4_00983"/>
<dbReference type="PRINTS" id="PR00344">
    <property type="entry name" value="BCTRLSENSOR"/>
</dbReference>
<dbReference type="GO" id="GO:0005524">
    <property type="term" value="F:ATP binding"/>
    <property type="evidence" value="ECO:0007669"/>
    <property type="project" value="UniProtKB-KW"/>
</dbReference>
<evidence type="ECO:0000256" key="10">
    <source>
        <dbReference type="ARBA" id="ARBA00068150"/>
    </source>
</evidence>
<evidence type="ECO:0000256" key="1">
    <source>
        <dbReference type="ARBA" id="ARBA00000085"/>
    </source>
</evidence>
<dbReference type="PROSITE" id="PS50110">
    <property type="entry name" value="RESPONSE_REGULATORY"/>
    <property type="match status" value="2"/>
</dbReference>
<keyword evidence="6 15" id="KW-0418">Kinase</keyword>
<keyword evidence="16" id="KW-1185">Reference proteome</keyword>
<reference evidence="15 16" key="2">
    <citation type="journal article" date="2016" name="ISME J.">
        <title>Characterization of the first cultured representative of Verrucomicrobia subdivision 5 indicates the proposal of a novel phylum.</title>
        <authorList>
            <person name="Spring S."/>
            <person name="Bunk B."/>
            <person name="Sproer C."/>
            <person name="Schumann P."/>
            <person name="Rohde M."/>
            <person name="Tindall B.J."/>
            <person name="Klenk H.P."/>
        </authorList>
    </citation>
    <scope>NUCLEOTIDE SEQUENCE [LARGE SCALE GENOMIC DNA]</scope>
    <source>
        <strain evidence="15 16">L21-Fru-AB</strain>
    </source>
</reference>
<dbReference type="KEGG" id="vbl:L21SP4_00983"/>
<name>A0A0G3EFR1_9BACT</name>
<keyword evidence="7" id="KW-0067">ATP-binding</keyword>
<gene>
    <name evidence="15" type="primary">barA</name>
    <name evidence="15" type="ORF">L21SP4_00983</name>
</gene>
<dbReference type="PROSITE" id="PS50109">
    <property type="entry name" value="HIS_KIN"/>
    <property type="match status" value="1"/>
</dbReference>
<organism evidence="15 16">
    <name type="scientific">Kiritimatiella glycovorans</name>
    <dbReference type="NCBI Taxonomy" id="1307763"/>
    <lineage>
        <taxon>Bacteria</taxon>
        <taxon>Pseudomonadati</taxon>
        <taxon>Kiritimatiellota</taxon>
        <taxon>Kiritimatiellia</taxon>
        <taxon>Kiritimatiellales</taxon>
        <taxon>Kiritimatiellaceae</taxon>
        <taxon>Kiritimatiella</taxon>
    </lineage>
</organism>